<name>A0A8J3D544_9BACT</name>
<keyword evidence="3" id="KW-1185">Reference proteome</keyword>
<accession>A0A8J3D544</accession>
<evidence type="ECO:0000313" key="3">
    <source>
        <dbReference type="Proteomes" id="UP000598271"/>
    </source>
</evidence>
<dbReference type="Pfam" id="PF04264">
    <property type="entry name" value="YceI"/>
    <property type="match status" value="1"/>
</dbReference>
<dbReference type="InterPro" id="IPR036761">
    <property type="entry name" value="TTHA0802/YceI-like_sf"/>
</dbReference>
<dbReference type="PANTHER" id="PTHR34406:SF1">
    <property type="entry name" value="PROTEIN YCEI"/>
    <property type="match status" value="1"/>
</dbReference>
<gene>
    <name evidence="2" type="ORF">GCM10007390_31410</name>
</gene>
<dbReference type="RefSeq" id="WP_189565478.1">
    <property type="nucleotide sequence ID" value="NZ_BMXF01000003.1"/>
</dbReference>
<proteinExistence type="predicted"/>
<sequence length="205" mass="22358">MKKIVLPIYLVLSGLLWNCHPDTPGADNYQLDEQKSVAEWKGYLRTGYFNEGAITVKSDRLTVEDGKVTGGSFTIPLSSIVNFNLPVDSIKHQLVHHLQSPDFFNMAAHPNLTYVIASVSPYTGSEGVPGATHLVSGELTMLGKSNPVVFPAKIGLSNGQLSVDATLKVDRTKWGMNYAADPNLPADQNILPTMDIHLKLTGKRK</sequence>
<dbReference type="Gene3D" id="2.40.128.110">
    <property type="entry name" value="Lipid/polyisoprenoid-binding, YceI-like"/>
    <property type="match status" value="1"/>
</dbReference>
<dbReference type="EMBL" id="BMXF01000003">
    <property type="protein sequence ID" value="GHB75390.1"/>
    <property type="molecule type" value="Genomic_DNA"/>
</dbReference>
<dbReference type="PANTHER" id="PTHR34406">
    <property type="entry name" value="PROTEIN YCEI"/>
    <property type="match status" value="1"/>
</dbReference>
<evidence type="ECO:0000313" key="2">
    <source>
        <dbReference type="EMBL" id="GHB75390.1"/>
    </source>
</evidence>
<dbReference type="SUPFAM" id="SSF101874">
    <property type="entry name" value="YceI-like"/>
    <property type="match status" value="1"/>
</dbReference>
<organism evidence="2 3">
    <name type="scientific">Persicitalea jodogahamensis</name>
    <dbReference type="NCBI Taxonomy" id="402147"/>
    <lineage>
        <taxon>Bacteria</taxon>
        <taxon>Pseudomonadati</taxon>
        <taxon>Bacteroidota</taxon>
        <taxon>Cytophagia</taxon>
        <taxon>Cytophagales</taxon>
        <taxon>Spirosomataceae</taxon>
        <taxon>Persicitalea</taxon>
    </lineage>
</organism>
<protein>
    <recommendedName>
        <fullName evidence="1">Lipid/polyisoprenoid-binding YceI-like domain-containing protein</fullName>
    </recommendedName>
</protein>
<dbReference type="InterPro" id="IPR007372">
    <property type="entry name" value="Lipid/polyisoprenoid-bd_YceI"/>
</dbReference>
<evidence type="ECO:0000259" key="1">
    <source>
        <dbReference type="SMART" id="SM00867"/>
    </source>
</evidence>
<dbReference type="SMART" id="SM00867">
    <property type="entry name" value="YceI"/>
    <property type="match status" value="1"/>
</dbReference>
<comment type="caution">
    <text evidence="2">The sequence shown here is derived from an EMBL/GenBank/DDBJ whole genome shotgun (WGS) entry which is preliminary data.</text>
</comment>
<feature type="domain" description="Lipid/polyisoprenoid-binding YceI-like" evidence="1">
    <location>
        <begin position="28"/>
        <end position="203"/>
    </location>
</feature>
<reference evidence="2 3" key="1">
    <citation type="journal article" date="2014" name="Int. J. Syst. Evol. Microbiol.">
        <title>Complete genome sequence of Corynebacterium casei LMG S-19264T (=DSM 44701T), isolated from a smear-ripened cheese.</title>
        <authorList>
            <consortium name="US DOE Joint Genome Institute (JGI-PGF)"/>
            <person name="Walter F."/>
            <person name="Albersmeier A."/>
            <person name="Kalinowski J."/>
            <person name="Ruckert C."/>
        </authorList>
    </citation>
    <scope>NUCLEOTIDE SEQUENCE [LARGE SCALE GENOMIC DNA]</scope>
    <source>
        <strain evidence="2 3">KCTC 12866</strain>
    </source>
</reference>
<dbReference type="AlphaFoldDB" id="A0A8J3D544"/>
<dbReference type="Proteomes" id="UP000598271">
    <property type="component" value="Unassembled WGS sequence"/>
</dbReference>